<dbReference type="Proteomes" id="UP001054945">
    <property type="component" value="Unassembled WGS sequence"/>
</dbReference>
<sequence>MTPIRFPLPRPYKRRCLSPLPFNHFRPESCKQIMLFDGYGPDIWLKIPKTRVFFKRYSTPTIASECRAVELETTPSDCGRPTPAFKDSRLVEPHVSRLW</sequence>
<gene>
    <name evidence="1" type="ORF">CEXT_149441</name>
</gene>
<evidence type="ECO:0000313" key="2">
    <source>
        <dbReference type="Proteomes" id="UP001054945"/>
    </source>
</evidence>
<evidence type="ECO:0000313" key="1">
    <source>
        <dbReference type="EMBL" id="GIY97207.1"/>
    </source>
</evidence>
<accession>A0AAV4XPW0</accession>
<name>A0AAV4XPW0_CAEEX</name>
<reference evidence="1 2" key="1">
    <citation type="submission" date="2021-06" db="EMBL/GenBank/DDBJ databases">
        <title>Caerostris extrusa draft genome.</title>
        <authorList>
            <person name="Kono N."/>
            <person name="Arakawa K."/>
        </authorList>
    </citation>
    <scope>NUCLEOTIDE SEQUENCE [LARGE SCALE GENOMIC DNA]</scope>
</reference>
<dbReference type="AlphaFoldDB" id="A0AAV4XPW0"/>
<keyword evidence="2" id="KW-1185">Reference proteome</keyword>
<comment type="caution">
    <text evidence="1">The sequence shown here is derived from an EMBL/GenBank/DDBJ whole genome shotgun (WGS) entry which is preliminary data.</text>
</comment>
<protein>
    <submittedName>
        <fullName evidence="1">Uncharacterized protein</fullName>
    </submittedName>
</protein>
<dbReference type="EMBL" id="BPLR01000755">
    <property type="protein sequence ID" value="GIY97207.1"/>
    <property type="molecule type" value="Genomic_DNA"/>
</dbReference>
<proteinExistence type="predicted"/>
<organism evidence="1 2">
    <name type="scientific">Caerostris extrusa</name>
    <name type="common">Bark spider</name>
    <name type="synonym">Caerostris bankana</name>
    <dbReference type="NCBI Taxonomy" id="172846"/>
    <lineage>
        <taxon>Eukaryota</taxon>
        <taxon>Metazoa</taxon>
        <taxon>Ecdysozoa</taxon>
        <taxon>Arthropoda</taxon>
        <taxon>Chelicerata</taxon>
        <taxon>Arachnida</taxon>
        <taxon>Araneae</taxon>
        <taxon>Araneomorphae</taxon>
        <taxon>Entelegynae</taxon>
        <taxon>Araneoidea</taxon>
        <taxon>Araneidae</taxon>
        <taxon>Caerostris</taxon>
    </lineage>
</organism>